<feature type="compositionally biased region" description="Basic and acidic residues" evidence="2">
    <location>
        <begin position="260"/>
        <end position="277"/>
    </location>
</feature>
<gene>
    <name evidence="3" type="ORF">LY90DRAFT_702538</name>
</gene>
<sequence length="421" mass="49839">MDDYDGMYTRECRMVTTLNLEIINECLQYLSEPSISEEELDSLCESFKDYYAKDNETGTDTEAETDVEIDDIGDEIFNLNLDDLGIDNKENRKIVQISNITEKEGEEKEKTIHILNKIIVKENAKSLNKTKLNKRGNNFCKVFVKKWNFECRNISRIAPTINAALENYYFRRQSFCLKNSENRYCTILVNEMKRKAFNNTGEIVQPLNEDQSASTCECFKRKMDYLKEEYYSSKDPEVVKIKKNYSKNRKLNEEAVNSNQKRDQQSHFNEEKKEDRKEKHLFKNNKFWNKIGNFMFSYFPRIGVYERPRYAFPFFNELNMNMKVSQEQQYNQDFLNEINKLINPSLRFNKRMVNEMNIKELKKQIINYQKEMDELIDTSTCNATFTYVSSRRSDSGSPALLSSKVFLMIILSGILIQYLFL</sequence>
<evidence type="ECO:0000256" key="1">
    <source>
        <dbReference type="SAM" id="Coils"/>
    </source>
</evidence>
<feature type="region of interest" description="Disordered" evidence="2">
    <location>
        <begin position="250"/>
        <end position="277"/>
    </location>
</feature>
<evidence type="ECO:0000313" key="4">
    <source>
        <dbReference type="Proteomes" id="UP000193920"/>
    </source>
</evidence>
<dbReference type="Proteomes" id="UP000193920">
    <property type="component" value="Unassembled WGS sequence"/>
</dbReference>
<comment type="caution">
    <text evidence="3">The sequence shown here is derived from an EMBL/GenBank/DDBJ whole genome shotgun (WGS) entry which is preliminary data.</text>
</comment>
<protein>
    <submittedName>
        <fullName evidence="3">Uncharacterized protein</fullName>
    </submittedName>
</protein>
<dbReference type="EMBL" id="MCOG01000089">
    <property type="protein sequence ID" value="ORY54061.1"/>
    <property type="molecule type" value="Genomic_DNA"/>
</dbReference>
<feature type="coiled-coil region" evidence="1">
    <location>
        <begin position="351"/>
        <end position="378"/>
    </location>
</feature>
<proteinExistence type="predicted"/>
<dbReference type="OrthoDB" id="2161703at2759"/>
<reference evidence="3 4" key="1">
    <citation type="submission" date="2016-08" db="EMBL/GenBank/DDBJ databases">
        <title>A Parts List for Fungal Cellulosomes Revealed by Comparative Genomics.</title>
        <authorList>
            <consortium name="DOE Joint Genome Institute"/>
            <person name="Haitjema C.H."/>
            <person name="Gilmore S.P."/>
            <person name="Henske J.K."/>
            <person name="Solomon K.V."/>
            <person name="De Groot R."/>
            <person name="Kuo A."/>
            <person name="Mondo S.J."/>
            <person name="Salamov A.A."/>
            <person name="Labutti K."/>
            <person name="Zhao Z."/>
            <person name="Chiniquy J."/>
            <person name="Barry K."/>
            <person name="Brewer H.M."/>
            <person name="Purvine S.O."/>
            <person name="Wright A.T."/>
            <person name="Boxma B."/>
            <person name="Van Alen T."/>
            <person name="Hackstein J.H."/>
            <person name="Baker S.E."/>
            <person name="Grigoriev I.V."/>
            <person name="O'Malley M.A."/>
        </authorList>
    </citation>
    <scope>NUCLEOTIDE SEQUENCE [LARGE SCALE GENOMIC DNA]</scope>
    <source>
        <strain evidence="3 4">G1</strain>
    </source>
</reference>
<accession>A0A1Y2D455</accession>
<evidence type="ECO:0000313" key="3">
    <source>
        <dbReference type="EMBL" id="ORY54061.1"/>
    </source>
</evidence>
<keyword evidence="1" id="KW-0175">Coiled coil</keyword>
<evidence type="ECO:0000256" key="2">
    <source>
        <dbReference type="SAM" id="MobiDB-lite"/>
    </source>
</evidence>
<organism evidence="3 4">
    <name type="scientific">Neocallimastix californiae</name>
    <dbReference type="NCBI Taxonomy" id="1754190"/>
    <lineage>
        <taxon>Eukaryota</taxon>
        <taxon>Fungi</taxon>
        <taxon>Fungi incertae sedis</taxon>
        <taxon>Chytridiomycota</taxon>
        <taxon>Chytridiomycota incertae sedis</taxon>
        <taxon>Neocallimastigomycetes</taxon>
        <taxon>Neocallimastigales</taxon>
        <taxon>Neocallimastigaceae</taxon>
        <taxon>Neocallimastix</taxon>
    </lineage>
</organism>
<keyword evidence="4" id="KW-1185">Reference proteome</keyword>
<dbReference type="AlphaFoldDB" id="A0A1Y2D455"/>
<name>A0A1Y2D455_9FUNG</name>